<protein>
    <submittedName>
        <fullName evidence="1">Uncharacterized protein</fullName>
    </submittedName>
</protein>
<sequence length="200" mass="22180">MQNPLNASHSCLEVAESDVNSFAKLHGYGVSRARSKKSETGGSRKVWLGCVHGTIKTGCTWHPIIQRVKDPEHPDLGYKWDLVVTNGEHHGHDTATDASSYPRNRALNSEQEKMVASMTKAGEYPRVVLATLRQNDPGCLAVSKDKQNSKQKELNIKLNGRRPIEALLDLPRGRKCTTGFESMQTGKSGVCLLPQTRLYR</sequence>
<name>A0A024GTC4_9STRA</name>
<dbReference type="STRING" id="65357.A0A024GTC4"/>
<dbReference type="InParanoid" id="A0A024GTC4"/>
<dbReference type="Proteomes" id="UP000053237">
    <property type="component" value="Unassembled WGS sequence"/>
</dbReference>
<dbReference type="EMBL" id="CAIX01000382">
    <property type="protein sequence ID" value="CCI50036.1"/>
    <property type="molecule type" value="Genomic_DNA"/>
</dbReference>
<proteinExistence type="predicted"/>
<keyword evidence="2" id="KW-1185">Reference proteome</keyword>
<accession>A0A024GTC4</accession>
<comment type="caution">
    <text evidence="1">The sequence shown here is derived from an EMBL/GenBank/DDBJ whole genome shotgun (WGS) entry which is preliminary data.</text>
</comment>
<evidence type="ECO:0000313" key="1">
    <source>
        <dbReference type="EMBL" id="CCI50036.1"/>
    </source>
</evidence>
<dbReference type="AlphaFoldDB" id="A0A024GTC4"/>
<organism evidence="1 2">
    <name type="scientific">Albugo candida</name>
    <dbReference type="NCBI Taxonomy" id="65357"/>
    <lineage>
        <taxon>Eukaryota</taxon>
        <taxon>Sar</taxon>
        <taxon>Stramenopiles</taxon>
        <taxon>Oomycota</taxon>
        <taxon>Peronosporomycetes</taxon>
        <taxon>Albuginales</taxon>
        <taxon>Albuginaceae</taxon>
        <taxon>Albugo</taxon>
    </lineage>
</organism>
<evidence type="ECO:0000313" key="2">
    <source>
        <dbReference type="Proteomes" id="UP000053237"/>
    </source>
</evidence>
<reference evidence="1 2" key="1">
    <citation type="submission" date="2012-05" db="EMBL/GenBank/DDBJ databases">
        <title>Recombination and specialization in a pathogen metapopulation.</title>
        <authorList>
            <person name="Gardiner A."/>
            <person name="Kemen E."/>
            <person name="Schultz-Larsen T."/>
            <person name="MacLean D."/>
            <person name="Van Oosterhout C."/>
            <person name="Jones J.D.G."/>
        </authorList>
    </citation>
    <scope>NUCLEOTIDE SEQUENCE [LARGE SCALE GENOMIC DNA]</scope>
    <source>
        <strain evidence="1 2">Ac Nc2</strain>
    </source>
</reference>
<dbReference type="OrthoDB" id="3746471at2759"/>
<gene>
    <name evidence="1" type="ORF">BN9_115420</name>
</gene>